<dbReference type="InterPro" id="IPR016117">
    <property type="entry name" value="ArgJ-like_dom_sf"/>
</dbReference>
<dbReference type="SUPFAM" id="SSF56266">
    <property type="entry name" value="DmpA/ArgJ-like"/>
    <property type="match status" value="1"/>
</dbReference>
<reference evidence="3 4" key="1">
    <citation type="journal article" date="2015" name="Genome Announc.">
        <title>Draft Genome Sequence of the Thermophile Thermus filiformis ATCC 43280, Producer of Carotenoid-(Di)glucoside-Branched Fatty Acid (Di)esters and Source of Hyperthermostable Enzymes of Biotechnological Interest.</title>
        <authorList>
            <person name="Mandelli F."/>
            <person name="Oliveira Ramires B."/>
            <person name="Couger M.B."/>
            <person name="Paixao D.A."/>
            <person name="Camilo C.M."/>
            <person name="Polikarpov I."/>
            <person name="Prade R."/>
            <person name="Riano-Pachon D.M."/>
            <person name="Squina F.M."/>
        </authorList>
    </citation>
    <scope>NUCLEOTIDE SEQUENCE [LARGE SCALE GENOMIC DNA]</scope>
    <source>
        <strain evidence="3 4">ATCC 43280</strain>
    </source>
</reference>
<evidence type="ECO:0000313" key="4">
    <source>
        <dbReference type="Proteomes" id="UP000030364"/>
    </source>
</evidence>
<evidence type="ECO:0000256" key="2">
    <source>
        <dbReference type="SAM" id="MobiDB-lite"/>
    </source>
</evidence>
<protein>
    <recommendedName>
        <fullName evidence="5">6-aminohexanoate hydrolase</fullName>
    </recommendedName>
</protein>
<accession>A0A0A2WTB7</accession>
<dbReference type="OrthoDB" id="9808347at2"/>
<dbReference type="AlphaFoldDB" id="A0A0A2WTB7"/>
<dbReference type="InterPro" id="IPR005321">
    <property type="entry name" value="Peptidase_S58_DmpA"/>
</dbReference>
<comment type="caution">
    <text evidence="3">The sequence shown here is derived from an EMBL/GenBank/DDBJ whole genome shotgun (WGS) entry which is preliminary data.</text>
</comment>
<name>A0A0A2WTB7_THEFI</name>
<sequence>MKPGEKNALTDVRGLEVGLFTDLEAATGCAVVLARGGAVAGVSLAGHAPGSRETDLLRPEALVQEVQAVFLTGGSAYGLAVGEGVARFLEEEGLGFPVGRGVVPIVSGAVLFDLFRGQRDRRPDREAGYQAARSASAGPLPLGNHGPGTGAVAGGVKGGLGTASLVLEGFTVGALAAVNSFGRPFDPRTGRLYAEPFLFPEDCPGYRPPEYQGPPEDYRGPGAPLGQTTLALVATDLPLTKAQASALARMAQAGMARALRPAFTLFDGDIVFALSTGKGEAPDPFTLTRLGAAAADVLARAIARAVWHAEGGVAPSYREVVGL</sequence>
<gene>
    <name evidence="3" type="ORF">THFILI_07565</name>
</gene>
<evidence type="ECO:0000256" key="1">
    <source>
        <dbReference type="ARBA" id="ARBA00007068"/>
    </source>
</evidence>
<dbReference type="Proteomes" id="UP000030364">
    <property type="component" value="Unassembled WGS sequence"/>
</dbReference>
<dbReference type="PATRIC" id="fig|276.5.peg.1184"/>
<evidence type="ECO:0000313" key="3">
    <source>
        <dbReference type="EMBL" id="KGQ22007.1"/>
    </source>
</evidence>
<comment type="similarity">
    <text evidence="1">Belongs to the peptidase S58 family.</text>
</comment>
<dbReference type="CDD" id="cd02252">
    <property type="entry name" value="nylC_like"/>
    <property type="match status" value="1"/>
</dbReference>
<dbReference type="Pfam" id="PF03576">
    <property type="entry name" value="Peptidase_S58"/>
    <property type="match status" value="1"/>
</dbReference>
<proteinExistence type="inferred from homology"/>
<dbReference type="EMBL" id="JPSL02000039">
    <property type="protein sequence ID" value="KGQ22007.1"/>
    <property type="molecule type" value="Genomic_DNA"/>
</dbReference>
<dbReference type="GO" id="GO:0004177">
    <property type="term" value="F:aminopeptidase activity"/>
    <property type="evidence" value="ECO:0007669"/>
    <property type="project" value="TreeGrafter"/>
</dbReference>
<dbReference type="PANTHER" id="PTHR36512">
    <property type="entry name" value="D-AMINOPEPTIDASE"/>
    <property type="match status" value="1"/>
</dbReference>
<feature type="region of interest" description="Disordered" evidence="2">
    <location>
        <begin position="122"/>
        <end position="144"/>
    </location>
</feature>
<organism evidence="3 4">
    <name type="scientific">Thermus filiformis</name>
    <dbReference type="NCBI Taxonomy" id="276"/>
    <lineage>
        <taxon>Bacteria</taxon>
        <taxon>Thermotogati</taxon>
        <taxon>Deinococcota</taxon>
        <taxon>Deinococci</taxon>
        <taxon>Thermales</taxon>
        <taxon>Thermaceae</taxon>
        <taxon>Thermus</taxon>
    </lineage>
</organism>
<dbReference type="Gene3D" id="3.60.70.12">
    <property type="entry name" value="L-amino peptidase D-ALA esterase/amidase"/>
    <property type="match status" value="1"/>
</dbReference>
<keyword evidence="4" id="KW-1185">Reference proteome</keyword>
<dbReference type="STRING" id="276.THFILI_07565"/>
<dbReference type="RefSeq" id="WP_038064029.1">
    <property type="nucleotide sequence ID" value="NZ_JPSL02000039.1"/>
</dbReference>
<evidence type="ECO:0008006" key="5">
    <source>
        <dbReference type="Google" id="ProtNLM"/>
    </source>
</evidence>
<dbReference type="PANTHER" id="PTHR36512:SF3">
    <property type="entry name" value="BLR5678 PROTEIN"/>
    <property type="match status" value="1"/>
</dbReference>